<proteinExistence type="predicted"/>
<name>A0AAV0Y2R2_9HEMI</name>
<dbReference type="EMBL" id="CARXXK010001273">
    <property type="protein sequence ID" value="CAI6375170.1"/>
    <property type="molecule type" value="Genomic_DNA"/>
</dbReference>
<evidence type="ECO:0000313" key="2">
    <source>
        <dbReference type="EMBL" id="CAI6375170.1"/>
    </source>
</evidence>
<sequence>MDLFCEDIENERLHFPNLNTVFDDAEDNNDIDLNQFINFIKKLKSEFEDRFTDFKKIENVVQILNNCFYLHPNGEWSSEAASVFGSNIKLPYRWR</sequence>
<keyword evidence="3" id="KW-1185">Reference proteome</keyword>
<evidence type="ECO:0008006" key="4">
    <source>
        <dbReference type="Google" id="ProtNLM"/>
    </source>
</evidence>
<evidence type="ECO:0000313" key="3">
    <source>
        <dbReference type="Proteomes" id="UP001160148"/>
    </source>
</evidence>
<evidence type="ECO:0000313" key="1">
    <source>
        <dbReference type="EMBL" id="CAI6375155.1"/>
    </source>
</evidence>
<reference evidence="1 3" key="1">
    <citation type="submission" date="2023-01" db="EMBL/GenBank/DDBJ databases">
        <authorList>
            <person name="Whitehead M."/>
        </authorList>
    </citation>
    <scope>NUCLEOTIDE SEQUENCE [LARGE SCALE GENOMIC DNA]</scope>
</reference>
<dbReference type="EMBL" id="CARXXK010001273">
    <property type="protein sequence ID" value="CAI6375155.1"/>
    <property type="molecule type" value="Genomic_DNA"/>
</dbReference>
<comment type="caution">
    <text evidence="1">The sequence shown here is derived from an EMBL/GenBank/DDBJ whole genome shotgun (WGS) entry which is preliminary data.</text>
</comment>
<accession>A0AAV0Y2R2</accession>
<dbReference type="AlphaFoldDB" id="A0AAV0Y2R2"/>
<dbReference type="Proteomes" id="UP001160148">
    <property type="component" value="Unassembled WGS sequence"/>
</dbReference>
<organism evidence="1 3">
    <name type="scientific">Macrosiphum euphorbiae</name>
    <name type="common">potato aphid</name>
    <dbReference type="NCBI Taxonomy" id="13131"/>
    <lineage>
        <taxon>Eukaryota</taxon>
        <taxon>Metazoa</taxon>
        <taxon>Ecdysozoa</taxon>
        <taxon>Arthropoda</taxon>
        <taxon>Hexapoda</taxon>
        <taxon>Insecta</taxon>
        <taxon>Pterygota</taxon>
        <taxon>Neoptera</taxon>
        <taxon>Paraneoptera</taxon>
        <taxon>Hemiptera</taxon>
        <taxon>Sternorrhyncha</taxon>
        <taxon>Aphidomorpha</taxon>
        <taxon>Aphidoidea</taxon>
        <taxon>Aphididae</taxon>
        <taxon>Macrosiphini</taxon>
        <taxon>Macrosiphum</taxon>
    </lineage>
</organism>
<protein>
    <recommendedName>
        <fullName evidence="4">Bromo domain-containing protein</fullName>
    </recommendedName>
</protein>
<gene>
    <name evidence="1" type="ORF">MEUPH1_LOCUS28690</name>
    <name evidence="2" type="ORF">MEUPH1_LOCUS28703</name>
</gene>